<keyword evidence="5" id="KW-0675">Receptor</keyword>
<dbReference type="EnsemblMetazoa" id="XM_038194895.1">
    <property type="protein sequence ID" value="XP_038050823.1"/>
    <property type="gene ID" value="LOC119723972"/>
</dbReference>
<dbReference type="PANTHER" id="PTHR45698:SF1">
    <property type="entry name" value="TRACE AMINE-ASSOCIATED RECEPTOR 13C-LIKE"/>
    <property type="match status" value="1"/>
</dbReference>
<feature type="transmembrane region" description="Helical" evidence="6">
    <location>
        <begin position="126"/>
        <end position="148"/>
    </location>
</feature>
<dbReference type="InterPro" id="IPR000276">
    <property type="entry name" value="GPCR_Rhodpsn"/>
</dbReference>
<dbReference type="CDD" id="cd00637">
    <property type="entry name" value="7tm_classA_rhodopsin-like"/>
    <property type="match status" value="1"/>
</dbReference>
<accession>A0A913ZGC1</accession>
<feature type="transmembrane region" description="Helical" evidence="6">
    <location>
        <begin position="233"/>
        <end position="254"/>
    </location>
</feature>
<dbReference type="Gene3D" id="1.20.1070.10">
    <property type="entry name" value="Rhodopsin 7-helix transmembrane proteins"/>
    <property type="match status" value="1"/>
</dbReference>
<dbReference type="RefSeq" id="XP_038050823.1">
    <property type="nucleotide sequence ID" value="XM_038194895.1"/>
</dbReference>
<dbReference type="Pfam" id="PF00001">
    <property type="entry name" value="7tm_1"/>
    <property type="match status" value="1"/>
</dbReference>
<proteinExistence type="inferred from homology"/>
<evidence type="ECO:0000256" key="1">
    <source>
        <dbReference type="ARBA" id="ARBA00004370"/>
    </source>
</evidence>
<evidence type="ECO:0000313" key="9">
    <source>
        <dbReference type="Proteomes" id="UP000887568"/>
    </source>
</evidence>
<evidence type="ECO:0000256" key="3">
    <source>
        <dbReference type="ARBA" id="ARBA00022989"/>
    </source>
</evidence>
<dbReference type="OrthoDB" id="9946013at2759"/>
<dbReference type="PROSITE" id="PS50262">
    <property type="entry name" value="G_PROTEIN_RECEP_F1_2"/>
    <property type="match status" value="1"/>
</dbReference>
<comment type="subcellular location">
    <subcellularLocation>
        <location evidence="1">Membrane</location>
    </subcellularLocation>
</comment>
<dbReference type="InterPro" id="IPR017452">
    <property type="entry name" value="GPCR_Rhodpsn_7TM"/>
</dbReference>
<evidence type="ECO:0000256" key="5">
    <source>
        <dbReference type="RuleBase" id="RU000688"/>
    </source>
</evidence>
<feature type="transmembrane region" description="Helical" evidence="6">
    <location>
        <begin position="43"/>
        <end position="67"/>
    </location>
</feature>
<evidence type="ECO:0000259" key="7">
    <source>
        <dbReference type="PROSITE" id="PS50262"/>
    </source>
</evidence>
<feature type="domain" description="G-protein coupled receptors family 1 profile" evidence="7">
    <location>
        <begin position="22"/>
        <end position="285"/>
    </location>
</feature>
<organism evidence="8 9">
    <name type="scientific">Patiria miniata</name>
    <name type="common">Bat star</name>
    <name type="synonym">Asterina miniata</name>
    <dbReference type="NCBI Taxonomy" id="46514"/>
    <lineage>
        <taxon>Eukaryota</taxon>
        <taxon>Metazoa</taxon>
        <taxon>Echinodermata</taxon>
        <taxon>Eleutherozoa</taxon>
        <taxon>Asterozoa</taxon>
        <taxon>Asteroidea</taxon>
        <taxon>Valvatacea</taxon>
        <taxon>Valvatida</taxon>
        <taxon>Asterinidae</taxon>
        <taxon>Patiria</taxon>
    </lineage>
</organism>
<name>A0A913ZGC1_PATMI</name>
<feature type="transmembrane region" description="Helical" evidence="6">
    <location>
        <begin position="6"/>
        <end position="31"/>
    </location>
</feature>
<dbReference type="GO" id="GO:0004930">
    <property type="term" value="F:G protein-coupled receptor activity"/>
    <property type="evidence" value="ECO:0007669"/>
    <property type="project" value="UniProtKB-KW"/>
</dbReference>
<dbReference type="GO" id="GO:0016020">
    <property type="term" value="C:membrane"/>
    <property type="evidence" value="ECO:0007669"/>
    <property type="project" value="UniProtKB-SubCell"/>
</dbReference>
<dbReference type="GeneID" id="119723972"/>
<evidence type="ECO:0000256" key="4">
    <source>
        <dbReference type="ARBA" id="ARBA00023136"/>
    </source>
</evidence>
<dbReference type="SMART" id="SM01381">
    <property type="entry name" value="7TM_GPCR_Srsx"/>
    <property type="match status" value="1"/>
</dbReference>
<protein>
    <recommendedName>
        <fullName evidence="7">G-protein coupled receptors family 1 profile domain-containing protein</fullName>
    </recommendedName>
</protein>
<dbReference type="PROSITE" id="PS00237">
    <property type="entry name" value="G_PROTEIN_RECEP_F1_1"/>
    <property type="match status" value="1"/>
</dbReference>
<keyword evidence="5" id="KW-0297">G-protein coupled receptor</keyword>
<keyword evidence="2 5" id="KW-0812">Transmembrane</keyword>
<feature type="transmembrane region" description="Helical" evidence="6">
    <location>
        <begin position="87"/>
        <end position="105"/>
    </location>
</feature>
<keyword evidence="4 6" id="KW-0472">Membrane</keyword>
<keyword evidence="3 6" id="KW-1133">Transmembrane helix</keyword>
<reference evidence="8" key="1">
    <citation type="submission" date="2022-11" db="UniProtKB">
        <authorList>
            <consortium name="EnsemblMetazoa"/>
        </authorList>
    </citation>
    <scope>IDENTIFICATION</scope>
</reference>
<dbReference type="PANTHER" id="PTHR45698">
    <property type="entry name" value="TRACE AMINE-ASSOCIATED RECEPTOR 19N-RELATED"/>
    <property type="match status" value="1"/>
</dbReference>
<evidence type="ECO:0000256" key="2">
    <source>
        <dbReference type="ARBA" id="ARBA00022692"/>
    </source>
</evidence>
<feature type="transmembrane region" description="Helical" evidence="6">
    <location>
        <begin position="266"/>
        <end position="287"/>
    </location>
</feature>
<dbReference type="Proteomes" id="UP000887568">
    <property type="component" value="Unplaced"/>
</dbReference>
<keyword evidence="9" id="KW-1185">Reference proteome</keyword>
<evidence type="ECO:0000313" key="8">
    <source>
        <dbReference type="EnsemblMetazoa" id="XP_038050823.1"/>
    </source>
</evidence>
<feature type="transmembrane region" description="Helical" evidence="6">
    <location>
        <begin position="168"/>
        <end position="193"/>
    </location>
</feature>
<keyword evidence="5" id="KW-0807">Transducer</keyword>
<dbReference type="SUPFAM" id="SSF81321">
    <property type="entry name" value="Family A G protein-coupled receptor-like"/>
    <property type="match status" value="1"/>
</dbReference>
<dbReference type="AlphaFoldDB" id="A0A913ZGC1"/>
<dbReference type="OMA" id="CKLWVSN"/>
<dbReference type="PRINTS" id="PR00237">
    <property type="entry name" value="GPCRRHODOPSN"/>
</dbReference>
<comment type="similarity">
    <text evidence="5">Belongs to the G-protein coupled receptor 1 family.</text>
</comment>
<evidence type="ECO:0000256" key="6">
    <source>
        <dbReference type="SAM" id="Phobius"/>
    </source>
</evidence>
<sequence>MAEENLALRVFQTFVGLVGICGNGLVCVVIAKVRFMHTLTNAFIFNQALIDLLGSLLVLLSSLLPIPDPIPPGASGVLLCKLWVSNFFIWGLFIASTFNLAAVTLERYLAIVFPFRYQLLATRKKAIAVILGVWISAFLFNSYGQFIYYYEAGQCKSKLVAHPQALGVAVFVVTYFIPVIIMLIAYVHIAVILKKGAGRIQPGPEAAGPSTGQAPEGQGESLMRARRNTFKTLIIVCVAFTVCWTPNEVIFFLFNLGVAVDFTSVVYIVSVAFVASNSCLNPFIYAIKYKQFRKALRTLFGRSGETLQPVTSVSKDCA</sequence>